<dbReference type="EMBL" id="OFSP01000039">
    <property type="protein sequence ID" value="SOY68761.1"/>
    <property type="molecule type" value="Genomic_DNA"/>
</dbReference>
<gene>
    <name evidence="1" type="ORF">CBM2589_A90231</name>
</gene>
<sequence>MFADILSVLPSGVECIKVDIV</sequence>
<comment type="caution">
    <text evidence="1">The sequence shown here is derived from an EMBL/GenBank/DDBJ whole genome shotgun (WGS) entry which is preliminary data.</text>
</comment>
<reference evidence="1 2" key="1">
    <citation type="submission" date="2018-01" db="EMBL/GenBank/DDBJ databases">
        <authorList>
            <person name="Clerissi C."/>
        </authorList>
    </citation>
    <scope>NUCLEOTIDE SEQUENCE [LARGE SCALE GENOMIC DNA]</scope>
    <source>
        <strain evidence="1">Cupriavidus taiwanensis STM 3521</strain>
    </source>
</reference>
<name>A0A975XIE8_9BURK</name>
<proteinExistence type="predicted"/>
<protein>
    <submittedName>
        <fullName evidence="1">Uncharacterized protein</fullName>
    </submittedName>
</protein>
<evidence type="ECO:0000313" key="2">
    <source>
        <dbReference type="Proteomes" id="UP000256297"/>
    </source>
</evidence>
<organism evidence="1 2">
    <name type="scientific">Cupriavidus taiwanensis</name>
    <dbReference type="NCBI Taxonomy" id="164546"/>
    <lineage>
        <taxon>Bacteria</taxon>
        <taxon>Pseudomonadati</taxon>
        <taxon>Pseudomonadota</taxon>
        <taxon>Betaproteobacteria</taxon>
        <taxon>Burkholderiales</taxon>
        <taxon>Burkholderiaceae</taxon>
        <taxon>Cupriavidus</taxon>
    </lineage>
</organism>
<dbReference type="Proteomes" id="UP000256297">
    <property type="component" value="Chromosome CBM2589_a"/>
</dbReference>
<dbReference type="AlphaFoldDB" id="A0A975XIE8"/>
<evidence type="ECO:0000313" key="1">
    <source>
        <dbReference type="EMBL" id="SOY68761.1"/>
    </source>
</evidence>
<accession>A0A975XIE8</accession>